<gene>
    <name evidence="1" type="ORF">GCM10010123_32980</name>
</gene>
<evidence type="ECO:0000313" key="2">
    <source>
        <dbReference type="Proteomes" id="UP000649739"/>
    </source>
</evidence>
<organism evidence="1 2">
    <name type="scientific">Pilimelia anulata</name>
    <dbReference type="NCBI Taxonomy" id="53371"/>
    <lineage>
        <taxon>Bacteria</taxon>
        <taxon>Bacillati</taxon>
        <taxon>Actinomycetota</taxon>
        <taxon>Actinomycetes</taxon>
        <taxon>Micromonosporales</taxon>
        <taxon>Micromonosporaceae</taxon>
        <taxon>Pilimelia</taxon>
    </lineage>
</organism>
<name>A0A8J3B876_9ACTN</name>
<protein>
    <submittedName>
        <fullName evidence="1">Uncharacterized protein</fullName>
    </submittedName>
</protein>
<proteinExistence type="predicted"/>
<reference evidence="1" key="2">
    <citation type="submission" date="2020-09" db="EMBL/GenBank/DDBJ databases">
        <authorList>
            <person name="Sun Q."/>
            <person name="Ohkuma M."/>
        </authorList>
    </citation>
    <scope>NUCLEOTIDE SEQUENCE</scope>
    <source>
        <strain evidence="1">JCM 3090</strain>
    </source>
</reference>
<reference evidence="1" key="1">
    <citation type="journal article" date="2014" name="Int. J. Syst. Evol. Microbiol.">
        <title>Complete genome sequence of Corynebacterium casei LMG S-19264T (=DSM 44701T), isolated from a smear-ripened cheese.</title>
        <authorList>
            <consortium name="US DOE Joint Genome Institute (JGI-PGF)"/>
            <person name="Walter F."/>
            <person name="Albersmeier A."/>
            <person name="Kalinowski J."/>
            <person name="Ruckert C."/>
        </authorList>
    </citation>
    <scope>NUCLEOTIDE SEQUENCE</scope>
    <source>
        <strain evidence="1">JCM 3090</strain>
    </source>
</reference>
<dbReference type="AlphaFoldDB" id="A0A8J3B876"/>
<dbReference type="RefSeq" id="WP_189171059.1">
    <property type="nucleotide sequence ID" value="NZ_BMQB01000007.1"/>
</dbReference>
<sequence>MRTILAVGPRELPADGIVRVWVDTGSGCGREIAVTADRLVIADLDNGRGTSAVYAFIRRSGMSDE</sequence>
<comment type="caution">
    <text evidence="1">The sequence shown here is derived from an EMBL/GenBank/DDBJ whole genome shotgun (WGS) entry which is preliminary data.</text>
</comment>
<evidence type="ECO:0000313" key="1">
    <source>
        <dbReference type="EMBL" id="GGK00476.1"/>
    </source>
</evidence>
<dbReference type="Proteomes" id="UP000649739">
    <property type="component" value="Unassembled WGS sequence"/>
</dbReference>
<dbReference type="EMBL" id="BMQB01000007">
    <property type="protein sequence ID" value="GGK00476.1"/>
    <property type="molecule type" value="Genomic_DNA"/>
</dbReference>
<accession>A0A8J3B876</accession>
<keyword evidence="2" id="KW-1185">Reference proteome</keyword>